<dbReference type="RefSeq" id="WP_076557874.1">
    <property type="nucleotide sequence ID" value="NZ_FTOC01000003.1"/>
</dbReference>
<accession>A0A1N7J2Z4</accession>
<dbReference type="InterPro" id="IPR002645">
    <property type="entry name" value="STAS_dom"/>
</dbReference>
<dbReference type="OrthoDB" id="2624594at2"/>
<dbReference type="AlphaFoldDB" id="A0A1N7J2Z4"/>
<dbReference type="SUPFAM" id="SSF52091">
    <property type="entry name" value="SpoIIaa-like"/>
    <property type="match status" value="1"/>
</dbReference>
<keyword evidence="1" id="KW-0175">Coiled coil</keyword>
<name>A0A1N7J2Z4_9BACI</name>
<dbReference type="STRING" id="570947.SAMN05421687_103259"/>
<gene>
    <name evidence="3" type="ORF">SAMN05421687_103259</name>
</gene>
<protein>
    <submittedName>
        <fullName evidence="3">RsbT co-antagonist protein RsbR</fullName>
    </submittedName>
</protein>
<keyword evidence="4" id="KW-1185">Reference proteome</keyword>
<dbReference type="Proteomes" id="UP000187608">
    <property type="component" value="Unassembled WGS sequence"/>
</dbReference>
<organism evidence="3 4">
    <name type="scientific">Salimicrobium flavidum</name>
    <dbReference type="NCBI Taxonomy" id="570947"/>
    <lineage>
        <taxon>Bacteria</taxon>
        <taxon>Bacillati</taxon>
        <taxon>Bacillota</taxon>
        <taxon>Bacilli</taxon>
        <taxon>Bacillales</taxon>
        <taxon>Bacillaceae</taxon>
        <taxon>Salimicrobium</taxon>
    </lineage>
</organism>
<evidence type="ECO:0000313" key="3">
    <source>
        <dbReference type="EMBL" id="SIS43607.1"/>
    </source>
</evidence>
<evidence type="ECO:0000256" key="1">
    <source>
        <dbReference type="SAM" id="Coils"/>
    </source>
</evidence>
<dbReference type="PANTHER" id="PTHR33745">
    <property type="entry name" value="RSBT ANTAGONIST PROTEIN RSBS-RELATED"/>
    <property type="match status" value="1"/>
</dbReference>
<dbReference type="CDD" id="cd07041">
    <property type="entry name" value="STAS_RsbR_RsbS_like"/>
    <property type="match status" value="1"/>
</dbReference>
<sequence length="263" mass="30040">MKKYETAFPLPYFEVDEFWDIHGYSKEAEEIFGVPRNLREVVDYETSGKAKEWIRPTHEKAAVEVNVIKGNGDVILADVYVTWKNAQAAEVLLIPKDHHIDKVATRLKSMQTELTKTKSELVDEKERLENVTVQNNKLSAPFISLTEQAALVPLFGDLTHEKIMSVEETLLEDVRDSEADRILFDFTAVGSIEKEGFEFLASVMKALSHMGVDLTVIGLRPTHVPNIYKWSLPSNVQFMQSLEQVVANYLNEQKKLLEEEKEE</sequence>
<evidence type="ECO:0000313" key="4">
    <source>
        <dbReference type="Proteomes" id="UP000187608"/>
    </source>
</evidence>
<dbReference type="PROSITE" id="PS50801">
    <property type="entry name" value="STAS"/>
    <property type="match status" value="1"/>
</dbReference>
<feature type="domain" description="STAS" evidence="2">
    <location>
        <begin position="139"/>
        <end position="224"/>
    </location>
</feature>
<dbReference type="Gene3D" id="3.30.750.24">
    <property type="entry name" value="STAS domain"/>
    <property type="match status" value="1"/>
</dbReference>
<evidence type="ECO:0000259" key="2">
    <source>
        <dbReference type="PROSITE" id="PS50801"/>
    </source>
</evidence>
<dbReference type="InterPro" id="IPR051932">
    <property type="entry name" value="Bact_StressResp_Reg"/>
</dbReference>
<dbReference type="Pfam" id="PF01740">
    <property type="entry name" value="STAS"/>
    <property type="match status" value="1"/>
</dbReference>
<proteinExistence type="predicted"/>
<feature type="coiled-coil region" evidence="1">
    <location>
        <begin position="100"/>
        <end position="134"/>
    </location>
</feature>
<dbReference type="EMBL" id="FTOC01000003">
    <property type="protein sequence ID" value="SIS43607.1"/>
    <property type="molecule type" value="Genomic_DNA"/>
</dbReference>
<dbReference type="InterPro" id="IPR036513">
    <property type="entry name" value="STAS_dom_sf"/>
</dbReference>
<reference evidence="4" key="1">
    <citation type="submission" date="2017-01" db="EMBL/GenBank/DDBJ databases">
        <authorList>
            <person name="Varghese N."/>
            <person name="Submissions S."/>
        </authorList>
    </citation>
    <scope>NUCLEOTIDE SEQUENCE [LARGE SCALE GENOMIC DNA]</scope>
    <source>
        <strain evidence="4">DSM 23127</strain>
    </source>
</reference>